<dbReference type="Pfam" id="PF04525">
    <property type="entry name" value="LOR"/>
    <property type="match status" value="1"/>
</dbReference>
<dbReference type="EMBL" id="JH687402">
    <property type="protein sequence ID" value="EIM79716.1"/>
    <property type="molecule type" value="Genomic_DNA"/>
</dbReference>
<evidence type="ECO:0000256" key="1">
    <source>
        <dbReference type="ARBA" id="ARBA00005437"/>
    </source>
</evidence>
<dbReference type="Proteomes" id="UP000053927">
    <property type="component" value="Unassembled WGS sequence"/>
</dbReference>
<keyword evidence="3" id="KW-1185">Reference proteome</keyword>
<dbReference type="InterPro" id="IPR007612">
    <property type="entry name" value="LOR"/>
</dbReference>
<gene>
    <name evidence="2" type="ORF">STEHIDRAFT_173038</name>
</gene>
<dbReference type="OrthoDB" id="97518at2759"/>
<dbReference type="GeneID" id="18804197"/>
<comment type="similarity">
    <text evidence="1">Belongs to the LOR family.</text>
</comment>
<evidence type="ECO:0000313" key="3">
    <source>
        <dbReference type="Proteomes" id="UP000053927"/>
    </source>
</evidence>
<reference evidence="3" key="1">
    <citation type="journal article" date="2012" name="Science">
        <title>The Paleozoic origin of enzymatic lignin decomposition reconstructed from 31 fungal genomes.</title>
        <authorList>
            <person name="Floudas D."/>
            <person name="Binder M."/>
            <person name="Riley R."/>
            <person name="Barry K."/>
            <person name="Blanchette R.A."/>
            <person name="Henrissat B."/>
            <person name="Martinez A.T."/>
            <person name="Otillar R."/>
            <person name="Spatafora J.W."/>
            <person name="Yadav J.S."/>
            <person name="Aerts A."/>
            <person name="Benoit I."/>
            <person name="Boyd A."/>
            <person name="Carlson A."/>
            <person name="Copeland A."/>
            <person name="Coutinho P.M."/>
            <person name="de Vries R.P."/>
            <person name="Ferreira P."/>
            <person name="Findley K."/>
            <person name="Foster B."/>
            <person name="Gaskell J."/>
            <person name="Glotzer D."/>
            <person name="Gorecki P."/>
            <person name="Heitman J."/>
            <person name="Hesse C."/>
            <person name="Hori C."/>
            <person name="Igarashi K."/>
            <person name="Jurgens J.A."/>
            <person name="Kallen N."/>
            <person name="Kersten P."/>
            <person name="Kohler A."/>
            <person name="Kuees U."/>
            <person name="Kumar T.K.A."/>
            <person name="Kuo A."/>
            <person name="LaButti K."/>
            <person name="Larrondo L.F."/>
            <person name="Lindquist E."/>
            <person name="Ling A."/>
            <person name="Lombard V."/>
            <person name="Lucas S."/>
            <person name="Lundell T."/>
            <person name="Martin R."/>
            <person name="McLaughlin D.J."/>
            <person name="Morgenstern I."/>
            <person name="Morin E."/>
            <person name="Murat C."/>
            <person name="Nagy L.G."/>
            <person name="Nolan M."/>
            <person name="Ohm R.A."/>
            <person name="Patyshakuliyeva A."/>
            <person name="Rokas A."/>
            <person name="Ruiz-Duenas F.J."/>
            <person name="Sabat G."/>
            <person name="Salamov A."/>
            <person name="Samejima M."/>
            <person name="Schmutz J."/>
            <person name="Slot J.C."/>
            <person name="St John F."/>
            <person name="Stenlid J."/>
            <person name="Sun H."/>
            <person name="Sun S."/>
            <person name="Syed K."/>
            <person name="Tsang A."/>
            <person name="Wiebenga A."/>
            <person name="Young D."/>
            <person name="Pisabarro A."/>
            <person name="Eastwood D.C."/>
            <person name="Martin F."/>
            <person name="Cullen D."/>
            <person name="Grigoriev I.V."/>
            <person name="Hibbett D.S."/>
        </authorList>
    </citation>
    <scope>NUCLEOTIDE SEQUENCE [LARGE SCALE GENOMIC DNA]</scope>
    <source>
        <strain evidence="3">FP-91666</strain>
    </source>
</reference>
<dbReference type="AlphaFoldDB" id="R7RWH4"/>
<dbReference type="Gene3D" id="2.40.160.200">
    <property type="entry name" value="LURP1-related"/>
    <property type="match status" value="1"/>
</dbReference>
<dbReference type="KEGG" id="shs:STEHIDRAFT_173038"/>
<dbReference type="InterPro" id="IPR025659">
    <property type="entry name" value="Tubby-like_C"/>
</dbReference>
<proteinExistence type="inferred from homology"/>
<name>R7RWH4_STEHR</name>
<dbReference type="RefSeq" id="XP_007311283.1">
    <property type="nucleotide sequence ID" value="XM_007311221.1"/>
</dbReference>
<dbReference type="InterPro" id="IPR038595">
    <property type="entry name" value="LOR_sf"/>
</dbReference>
<organism evidence="2 3">
    <name type="scientific">Stereum hirsutum (strain FP-91666)</name>
    <name type="common">White-rot fungus</name>
    <dbReference type="NCBI Taxonomy" id="721885"/>
    <lineage>
        <taxon>Eukaryota</taxon>
        <taxon>Fungi</taxon>
        <taxon>Dikarya</taxon>
        <taxon>Basidiomycota</taxon>
        <taxon>Agaricomycotina</taxon>
        <taxon>Agaricomycetes</taxon>
        <taxon>Russulales</taxon>
        <taxon>Stereaceae</taxon>
        <taxon>Stereum</taxon>
    </lineage>
</organism>
<protein>
    <submittedName>
        <fullName evidence="2">Uncharacterized protein</fullName>
    </submittedName>
</protein>
<accession>R7RWH4</accession>
<dbReference type="SUPFAM" id="SSF54518">
    <property type="entry name" value="Tubby C-terminal domain-like"/>
    <property type="match status" value="1"/>
</dbReference>
<sequence length="82" mass="9013">MGLFGHSTPQSVLLEHFRLPIGLNAAFCLLHVETLVMKKKMWSISGDDFSIQISPGQDVVRCDGQGFSWRDRKGPTVGSSPP</sequence>
<evidence type="ECO:0000313" key="2">
    <source>
        <dbReference type="EMBL" id="EIM79716.1"/>
    </source>
</evidence>